<reference evidence="2 3" key="1">
    <citation type="submission" date="2020-09" db="EMBL/GenBank/DDBJ databases">
        <title>De no assembly of potato wild relative species, Solanum commersonii.</title>
        <authorList>
            <person name="Cho K."/>
        </authorList>
    </citation>
    <scope>NUCLEOTIDE SEQUENCE [LARGE SCALE GENOMIC DNA]</scope>
    <source>
        <strain evidence="2">LZ3.2</strain>
        <tissue evidence="2">Leaf</tissue>
    </source>
</reference>
<feature type="region of interest" description="Disordered" evidence="1">
    <location>
        <begin position="1"/>
        <end position="22"/>
    </location>
</feature>
<evidence type="ECO:0000313" key="2">
    <source>
        <dbReference type="EMBL" id="KAG5604900.1"/>
    </source>
</evidence>
<gene>
    <name evidence="2" type="ORF">H5410_026392</name>
</gene>
<evidence type="ECO:0000256" key="1">
    <source>
        <dbReference type="SAM" id="MobiDB-lite"/>
    </source>
</evidence>
<name>A0A9J5Z0K9_SOLCO</name>
<dbReference type="EMBL" id="JACXVP010000005">
    <property type="protein sequence ID" value="KAG5604900.1"/>
    <property type="molecule type" value="Genomic_DNA"/>
</dbReference>
<accession>A0A9J5Z0K9</accession>
<protein>
    <submittedName>
        <fullName evidence="2">Uncharacterized protein</fullName>
    </submittedName>
</protein>
<evidence type="ECO:0000313" key="3">
    <source>
        <dbReference type="Proteomes" id="UP000824120"/>
    </source>
</evidence>
<sequence length="75" mass="8286">MGRCGASPFIQNKNKKSDGFGPIGDKNVMSLDGIHLGIQKFSRCHESNPMKTSSAHILLLTYPIKVELRRADTMP</sequence>
<organism evidence="2 3">
    <name type="scientific">Solanum commersonii</name>
    <name type="common">Commerson's wild potato</name>
    <name type="synonym">Commerson's nightshade</name>
    <dbReference type="NCBI Taxonomy" id="4109"/>
    <lineage>
        <taxon>Eukaryota</taxon>
        <taxon>Viridiplantae</taxon>
        <taxon>Streptophyta</taxon>
        <taxon>Embryophyta</taxon>
        <taxon>Tracheophyta</taxon>
        <taxon>Spermatophyta</taxon>
        <taxon>Magnoliopsida</taxon>
        <taxon>eudicotyledons</taxon>
        <taxon>Gunneridae</taxon>
        <taxon>Pentapetalae</taxon>
        <taxon>asterids</taxon>
        <taxon>lamiids</taxon>
        <taxon>Solanales</taxon>
        <taxon>Solanaceae</taxon>
        <taxon>Solanoideae</taxon>
        <taxon>Solaneae</taxon>
        <taxon>Solanum</taxon>
    </lineage>
</organism>
<comment type="caution">
    <text evidence="2">The sequence shown here is derived from an EMBL/GenBank/DDBJ whole genome shotgun (WGS) entry which is preliminary data.</text>
</comment>
<dbReference type="Proteomes" id="UP000824120">
    <property type="component" value="Chromosome 5"/>
</dbReference>
<dbReference type="AlphaFoldDB" id="A0A9J5Z0K9"/>
<keyword evidence="3" id="KW-1185">Reference proteome</keyword>
<proteinExistence type="predicted"/>